<keyword evidence="2" id="KW-0255">Endonuclease</keyword>
<dbReference type="PATRIC" id="fig|1408254.3.peg.5233"/>
<dbReference type="Gene3D" id="3.40.1350.10">
    <property type="match status" value="1"/>
</dbReference>
<dbReference type="GO" id="GO:0015666">
    <property type="term" value="F:restriction endodeoxyribonuclease activity"/>
    <property type="evidence" value="ECO:0007669"/>
    <property type="project" value="TreeGrafter"/>
</dbReference>
<reference evidence="2 3" key="1">
    <citation type="journal article" date="2014" name="Genome Announc.">
        <title>Draft Genome Sequence of Brevibacillus panacihumi Strain W25, a Halotolerant Hydrocarbon-Degrading Bacterium.</title>
        <authorList>
            <person name="Wang X."/>
            <person name="Jin D."/>
            <person name="Zhou L."/>
            <person name="Wu L."/>
            <person name="An W."/>
            <person name="Chen Y."/>
            <person name="Zhao L."/>
        </authorList>
    </citation>
    <scope>NUCLEOTIDE SEQUENCE [LARGE SCALE GENOMIC DNA]</scope>
    <source>
        <strain evidence="2 3">W25</strain>
    </source>
</reference>
<dbReference type="RefSeq" id="WP_023559119.1">
    <property type="nucleotide sequence ID" value="NZ_KI629786.1"/>
</dbReference>
<dbReference type="EMBL" id="AYJU01000018">
    <property type="protein sequence ID" value="EST51937.1"/>
    <property type="molecule type" value="Genomic_DNA"/>
</dbReference>
<gene>
    <name evidence="2" type="ORF">T458_26970</name>
</gene>
<dbReference type="HOGENOM" id="CLU_032125_1_0_9"/>
<dbReference type="InterPro" id="IPR052906">
    <property type="entry name" value="Type_IV_Methyl-Rstrct_Enzyme"/>
</dbReference>
<dbReference type="SUPFAM" id="SSF52980">
    <property type="entry name" value="Restriction endonuclease-like"/>
    <property type="match status" value="1"/>
</dbReference>
<dbReference type="InterPro" id="IPR011856">
    <property type="entry name" value="tRNA_endonuc-like_dom_sf"/>
</dbReference>
<dbReference type="REBASE" id="79765">
    <property type="entry name" value="BpaW25Mrr2P"/>
</dbReference>
<dbReference type="eggNOG" id="COG1715">
    <property type="taxonomic scope" value="Bacteria"/>
</dbReference>
<feature type="domain" description="Restriction endonuclease type IV Mrr" evidence="1">
    <location>
        <begin position="435"/>
        <end position="551"/>
    </location>
</feature>
<sequence length="578" mass="66922">MKIKHLKISEVEEHWNSAGTRILKYTLEMYHEGLKEHKIVSAPEIDILENKVNLQAQKWLEKWRDVENKQKMNEEKEANIVEASVRTKAAESDIKRIEDLLIHTLSVDDSVNWEDLKRKDDFSEIFPEKPNPETKKEYPEKPDKGVPVFTFLEKILKSKREKKIKEFENNYALELLKWEEEKACIDEYNRSLDKEYDEKVQKWQLEVDDWTKRKEDFLSKQEEFNAKIEQLKESYFSHNPVAIVEYCDMVLENSQYPDNFPKSYEIEYNPDSKILIIEYQLPSIECIPTIKEVKYVASKKELKEIHYPESQTLKLFDETLYKITLRSIHEIFEADAANAIESVSYNGWVRAINKATGREENNCILSIQVRKVDFLQIDLANVEPKVCFKNFKGVASSKLSSLTPIQPILQITRSDKRFVDSYEVSNQIDSTTNLAAMDWEDFEHLIREVFEKEFISNGGEVKVTQASRDGGVDVIAFDPDPIRGGKIIIQAKRYTNTVSVSAVRDLYGAIVNEGATKGILVSTADYGPDAYEFAKGKPITLLNGSNLLYLLEKHGQHARIDLKEAKKILAENDSKRNQ</sequence>
<evidence type="ECO:0000313" key="2">
    <source>
        <dbReference type="EMBL" id="EST51937.1"/>
    </source>
</evidence>
<keyword evidence="3" id="KW-1185">Reference proteome</keyword>
<evidence type="ECO:0000313" key="3">
    <source>
        <dbReference type="Proteomes" id="UP000017973"/>
    </source>
</evidence>
<organism evidence="2 3">
    <name type="scientific">Brevibacillus panacihumi W25</name>
    <dbReference type="NCBI Taxonomy" id="1408254"/>
    <lineage>
        <taxon>Bacteria</taxon>
        <taxon>Bacillati</taxon>
        <taxon>Bacillota</taxon>
        <taxon>Bacilli</taxon>
        <taxon>Bacillales</taxon>
        <taxon>Paenibacillaceae</taxon>
        <taxon>Brevibacillus</taxon>
    </lineage>
</organism>
<dbReference type="Proteomes" id="UP000017973">
    <property type="component" value="Unassembled WGS sequence"/>
</dbReference>
<keyword evidence="2" id="KW-0540">Nuclease</keyword>
<comment type="caution">
    <text evidence="2">The sequence shown here is derived from an EMBL/GenBank/DDBJ whole genome shotgun (WGS) entry which is preliminary data.</text>
</comment>
<dbReference type="STRING" id="1408254.T458_26970"/>
<proteinExistence type="predicted"/>
<dbReference type="GO" id="GO:0009307">
    <property type="term" value="P:DNA restriction-modification system"/>
    <property type="evidence" value="ECO:0007669"/>
    <property type="project" value="InterPro"/>
</dbReference>
<dbReference type="InterPro" id="IPR007560">
    <property type="entry name" value="Restrct_endonuc_IV_Mrr"/>
</dbReference>
<evidence type="ECO:0000259" key="1">
    <source>
        <dbReference type="Pfam" id="PF04471"/>
    </source>
</evidence>
<name>V6M0N0_9BACL</name>
<dbReference type="Pfam" id="PF04471">
    <property type="entry name" value="Mrr_cat"/>
    <property type="match status" value="1"/>
</dbReference>
<dbReference type="AlphaFoldDB" id="V6M0N0"/>
<accession>V6M0N0</accession>
<keyword evidence="2" id="KW-0378">Hydrolase</keyword>
<protein>
    <submittedName>
        <fullName evidence="2">Restriction endonuclease</fullName>
    </submittedName>
</protein>
<dbReference type="PANTHER" id="PTHR30015">
    <property type="entry name" value="MRR RESTRICTION SYSTEM PROTEIN"/>
    <property type="match status" value="1"/>
</dbReference>
<dbReference type="InterPro" id="IPR011335">
    <property type="entry name" value="Restrct_endonuc-II-like"/>
</dbReference>
<dbReference type="GO" id="GO:0003677">
    <property type="term" value="F:DNA binding"/>
    <property type="evidence" value="ECO:0007669"/>
    <property type="project" value="InterPro"/>
</dbReference>
<dbReference type="PANTHER" id="PTHR30015:SF7">
    <property type="entry name" value="TYPE IV METHYL-DIRECTED RESTRICTION ENZYME ECOKMRR"/>
    <property type="match status" value="1"/>
</dbReference>